<dbReference type="Pfam" id="PF01796">
    <property type="entry name" value="OB_ChsH2_C"/>
    <property type="match status" value="1"/>
</dbReference>
<reference evidence="2 3" key="1">
    <citation type="submission" date="2016-10" db="EMBL/GenBank/DDBJ databases">
        <authorList>
            <person name="de Groot N.N."/>
        </authorList>
    </citation>
    <scope>NUCLEOTIDE SEQUENCE [LARGE SCALE GENOMIC DNA]</scope>
    <source>
        <strain evidence="2 3">CGMCC 4.1877</strain>
    </source>
</reference>
<accession>A0A1I5FHU8</accession>
<keyword evidence="3" id="KW-1185">Reference proteome</keyword>
<sequence length="128" mass="13286">MSHANTVDPRPRCRLDADDAWRVHGLRCRRCGTVAAYAWPRCPACAGPAEPAAFGPAGTVWSSTVVRIPVPGRTPPFTLAYVDLDDGPRVLAHVPGADTAPAVGGRARLIAPTGSDDLAVETATGSTS</sequence>
<organism evidence="2 3">
    <name type="scientific">Pseudonocardia ammonioxydans</name>
    <dbReference type="NCBI Taxonomy" id="260086"/>
    <lineage>
        <taxon>Bacteria</taxon>
        <taxon>Bacillati</taxon>
        <taxon>Actinomycetota</taxon>
        <taxon>Actinomycetes</taxon>
        <taxon>Pseudonocardiales</taxon>
        <taxon>Pseudonocardiaceae</taxon>
        <taxon>Pseudonocardia</taxon>
    </lineage>
</organism>
<dbReference type="InterPro" id="IPR052513">
    <property type="entry name" value="Thioester_dehydratase-like"/>
</dbReference>
<gene>
    <name evidence="2" type="ORF">SAMN05216207_103832</name>
</gene>
<feature type="domain" description="ChsH2 C-terminal OB-fold" evidence="1">
    <location>
        <begin position="55"/>
        <end position="108"/>
    </location>
</feature>
<proteinExistence type="predicted"/>
<dbReference type="SUPFAM" id="SSF50249">
    <property type="entry name" value="Nucleic acid-binding proteins"/>
    <property type="match status" value="1"/>
</dbReference>
<evidence type="ECO:0000259" key="1">
    <source>
        <dbReference type="Pfam" id="PF01796"/>
    </source>
</evidence>
<dbReference type="STRING" id="260086.SAMN05216207_103832"/>
<dbReference type="Proteomes" id="UP000199614">
    <property type="component" value="Unassembled WGS sequence"/>
</dbReference>
<dbReference type="AlphaFoldDB" id="A0A1I5FHU8"/>
<evidence type="ECO:0000313" key="3">
    <source>
        <dbReference type="Proteomes" id="UP000199614"/>
    </source>
</evidence>
<dbReference type="PANTHER" id="PTHR34075">
    <property type="entry name" value="BLR3430 PROTEIN"/>
    <property type="match status" value="1"/>
</dbReference>
<dbReference type="EMBL" id="FOUY01000038">
    <property type="protein sequence ID" value="SFO23378.1"/>
    <property type="molecule type" value="Genomic_DNA"/>
</dbReference>
<dbReference type="PANTHER" id="PTHR34075:SF5">
    <property type="entry name" value="BLR3430 PROTEIN"/>
    <property type="match status" value="1"/>
</dbReference>
<dbReference type="OrthoDB" id="3632656at2"/>
<name>A0A1I5FHU8_PSUAM</name>
<dbReference type="InterPro" id="IPR002878">
    <property type="entry name" value="ChsH2_C"/>
</dbReference>
<dbReference type="InterPro" id="IPR012340">
    <property type="entry name" value="NA-bd_OB-fold"/>
</dbReference>
<dbReference type="RefSeq" id="WP_093351951.1">
    <property type="nucleotide sequence ID" value="NZ_FOUY01000038.1"/>
</dbReference>
<protein>
    <recommendedName>
        <fullName evidence="1">ChsH2 C-terminal OB-fold domain-containing protein</fullName>
    </recommendedName>
</protein>
<evidence type="ECO:0000313" key="2">
    <source>
        <dbReference type="EMBL" id="SFO23378.1"/>
    </source>
</evidence>